<name>A0A6V7NU20_ANACO</name>
<accession>A0A6V7NU20</accession>
<dbReference type="AlphaFoldDB" id="A0A6V7NU20"/>
<reference evidence="2" key="1">
    <citation type="submission" date="2020-07" db="EMBL/GenBank/DDBJ databases">
        <authorList>
            <person name="Lin J."/>
        </authorList>
    </citation>
    <scope>NUCLEOTIDE SEQUENCE</scope>
</reference>
<evidence type="ECO:0000313" key="2">
    <source>
        <dbReference type="EMBL" id="CAD1821836.1"/>
    </source>
</evidence>
<dbReference type="InterPro" id="IPR056924">
    <property type="entry name" value="SH3_Tf2-1"/>
</dbReference>
<dbReference type="Pfam" id="PF24626">
    <property type="entry name" value="SH3_Tf2-1"/>
    <property type="match status" value="1"/>
</dbReference>
<sequence length="291" mass="33852">MSYEEYPVCILDREVKKLRSRKIPYVKVQWSNHAAREATWSSRSQCGESIRNCLNRRVKSLVVDQSSTLENLELVLRHLERAFEAQFLGLGSSFGLDWKDSISLLELERDFLLPRVLRDSWTTPFGESKDSETTPYMCRHMAGLDTLPGRPLPVRGVTARVVRDQEIRDSGKLSLRFIGPYEILERVGPVAYRLALPPNLSSVHNVFHVSDLRKYVFDPTDVLDAAHVELRDDLSFEEQLVRILASEMRKLRNRDIPYVKVLWNNHGEREATWELESALQERYHHLFQMES</sequence>
<dbReference type="PANTHER" id="PTHR46148">
    <property type="entry name" value="CHROMO DOMAIN-CONTAINING PROTEIN"/>
    <property type="match status" value="1"/>
</dbReference>
<gene>
    <name evidence="2" type="ORF">CB5_LOCUS5047</name>
</gene>
<dbReference type="PANTHER" id="PTHR46148:SF60">
    <property type="entry name" value="CHROMO DOMAIN-CONTAINING PROTEIN"/>
    <property type="match status" value="1"/>
</dbReference>
<dbReference type="EMBL" id="LR862141">
    <property type="protein sequence ID" value="CAD1821836.1"/>
    <property type="molecule type" value="Genomic_DNA"/>
</dbReference>
<organism evidence="2">
    <name type="scientific">Ananas comosus var. bracteatus</name>
    <name type="common">red pineapple</name>
    <dbReference type="NCBI Taxonomy" id="296719"/>
    <lineage>
        <taxon>Eukaryota</taxon>
        <taxon>Viridiplantae</taxon>
        <taxon>Streptophyta</taxon>
        <taxon>Embryophyta</taxon>
        <taxon>Tracheophyta</taxon>
        <taxon>Spermatophyta</taxon>
        <taxon>Magnoliopsida</taxon>
        <taxon>Liliopsida</taxon>
        <taxon>Poales</taxon>
        <taxon>Bromeliaceae</taxon>
        <taxon>Bromelioideae</taxon>
        <taxon>Ananas</taxon>
    </lineage>
</organism>
<protein>
    <recommendedName>
        <fullName evidence="1">Tf2-1-like SH3-like domain-containing protein</fullName>
    </recommendedName>
</protein>
<evidence type="ECO:0000259" key="1">
    <source>
        <dbReference type="Pfam" id="PF24626"/>
    </source>
</evidence>
<proteinExistence type="predicted"/>
<feature type="domain" description="Tf2-1-like SH3-like" evidence="1">
    <location>
        <begin position="165"/>
        <end position="216"/>
    </location>
</feature>